<evidence type="ECO:0000313" key="2">
    <source>
        <dbReference type="Proteomes" id="UP000007271"/>
    </source>
</evidence>
<reference evidence="1 2" key="1">
    <citation type="submission" date="2012-05" db="EMBL/GenBank/DDBJ databases">
        <title>Complete Genome Sequence of Lactobacillus coryniformis CECT5711.</title>
        <authorList>
            <person name="Rodriguez J.M."/>
        </authorList>
    </citation>
    <scope>NUCLEOTIDE SEQUENCE [LARGE SCALE GENOMIC DNA]</scope>
    <source>
        <strain evidence="2">CECT5711</strain>
    </source>
</reference>
<dbReference type="STRING" id="1185325.A11Y_177320"/>
<evidence type="ECO:0000313" key="1">
    <source>
        <dbReference type="EMBL" id="EJN56374.1"/>
    </source>
</evidence>
<protein>
    <submittedName>
        <fullName evidence="1">34.8 kDa protein</fullName>
    </submittedName>
</protein>
<gene>
    <name evidence="1" type="ORF">A11Y_177320</name>
</gene>
<dbReference type="PATRIC" id="fig|1185325.3.peg.613"/>
<sequence>MTDYSSKETDTSTMTLTLFDDGLPTGLVGDLSVIAANDDGDVKQLKYELADNRIIITPAAELPAGRYRLEVWLVNGAARAIYPSAGYLYFYVGYALNGVEGNMVKVISLTDLYQQMQKIADKAANDSVAGNFRIDDAGNLIYSTNTKETE</sequence>
<proteinExistence type="predicted"/>
<dbReference type="EMBL" id="AKFP01000010">
    <property type="protein sequence ID" value="EJN56374.1"/>
    <property type="molecule type" value="Genomic_DNA"/>
</dbReference>
<accession>J3JC80</accession>
<organism evidence="1 2">
    <name type="scientific">Loigolactobacillus coryniformis subsp. coryniformis CECT 5711</name>
    <dbReference type="NCBI Taxonomy" id="1185325"/>
    <lineage>
        <taxon>Bacteria</taxon>
        <taxon>Bacillati</taxon>
        <taxon>Bacillota</taxon>
        <taxon>Bacilli</taxon>
        <taxon>Lactobacillales</taxon>
        <taxon>Lactobacillaceae</taxon>
        <taxon>Loigolactobacillus</taxon>
    </lineage>
</organism>
<dbReference type="AlphaFoldDB" id="J3JC80"/>
<comment type="caution">
    <text evidence="1">The sequence shown here is derived from an EMBL/GenBank/DDBJ whole genome shotgun (WGS) entry which is preliminary data.</text>
</comment>
<name>J3JC80_9LACO</name>
<dbReference type="Proteomes" id="UP000007271">
    <property type="component" value="Unassembled WGS sequence"/>
</dbReference>